<organism evidence="1 2">
    <name type="scientific">Hymenobacter saemangeumensis</name>
    <dbReference type="NCBI Taxonomy" id="1084522"/>
    <lineage>
        <taxon>Bacteria</taxon>
        <taxon>Pseudomonadati</taxon>
        <taxon>Bacteroidota</taxon>
        <taxon>Cytophagia</taxon>
        <taxon>Cytophagales</taxon>
        <taxon>Hymenobacteraceae</taxon>
        <taxon>Hymenobacter</taxon>
    </lineage>
</organism>
<dbReference type="EMBL" id="BAABGZ010000014">
    <property type="protein sequence ID" value="GAA4353539.1"/>
    <property type="molecule type" value="Genomic_DNA"/>
</dbReference>
<keyword evidence="2" id="KW-1185">Reference proteome</keyword>
<dbReference type="Proteomes" id="UP001501153">
    <property type="component" value="Unassembled WGS sequence"/>
</dbReference>
<gene>
    <name evidence="1" type="ORF">GCM10023185_14270</name>
</gene>
<evidence type="ECO:0000313" key="1">
    <source>
        <dbReference type="EMBL" id="GAA4353539.1"/>
    </source>
</evidence>
<accession>A0ABP8I8B5</accession>
<evidence type="ECO:0000313" key="2">
    <source>
        <dbReference type="Proteomes" id="UP001501153"/>
    </source>
</evidence>
<protein>
    <submittedName>
        <fullName evidence="1">Uncharacterized protein</fullName>
    </submittedName>
</protein>
<dbReference type="PROSITE" id="PS51257">
    <property type="entry name" value="PROKAR_LIPOPROTEIN"/>
    <property type="match status" value="1"/>
</dbReference>
<proteinExistence type="predicted"/>
<comment type="caution">
    <text evidence="1">The sequence shown here is derived from an EMBL/GenBank/DDBJ whole genome shotgun (WGS) entry which is preliminary data.</text>
</comment>
<dbReference type="RefSeq" id="WP_345235231.1">
    <property type="nucleotide sequence ID" value="NZ_BAABGZ010000014.1"/>
</dbReference>
<sequence length="277" mass="30534">MLRLSTYGLLLLLWSTVSCAPTYYLGMKPAHPTNLFIEGREQAQNFADSVEVRLSFVRYEPTRLVFEAEYRNPSKRPLVVAPTDFGCQPSRRALEARPANAPRVKPARGTAVSASVAAASRSEYLQPLPAKVPAIDPEAEISALQRQADKEAARASRIDWLGVALTATSLVADISSIGKRETVSQFQSRALLHETAMAYNIASGANKVRQAITAEELRRQSGRLQEHALRKVTLQPGEQVYGLVYFPRIDTADTLRLQAPGPNGPVPLEFIQTHTRE</sequence>
<reference evidence="2" key="1">
    <citation type="journal article" date="2019" name="Int. J. Syst. Evol. Microbiol.">
        <title>The Global Catalogue of Microorganisms (GCM) 10K type strain sequencing project: providing services to taxonomists for standard genome sequencing and annotation.</title>
        <authorList>
            <consortium name="The Broad Institute Genomics Platform"/>
            <consortium name="The Broad Institute Genome Sequencing Center for Infectious Disease"/>
            <person name="Wu L."/>
            <person name="Ma J."/>
        </authorList>
    </citation>
    <scope>NUCLEOTIDE SEQUENCE [LARGE SCALE GENOMIC DNA]</scope>
    <source>
        <strain evidence="2">JCM 17923</strain>
    </source>
</reference>
<name>A0ABP8I8B5_9BACT</name>